<evidence type="ECO:0000313" key="6">
    <source>
        <dbReference type="EMBL" id="TYB34435.1"/>
    </source>
</evidence>
<organism evidence="6 7">
    <name type="scientific">Flexistipes sinusarabici</name>
    <dbReference type="NCBI Taxonomy" id="2352"/>
    <lineage>
        <taxon>Bacteria</taxon>
        <taxon>Pseudomonadati</taxon>
        <taxon>Deferribacterota</taxon>
        <taxon>Deferribacteres</taxon>
        <taxon>Deferribacterales</taxon>
        <taxon>Flexistipitaceae</taxon>
        <taxon>Flexistipes</taxon>
    </lineage>
</organism>
<dbReference type="InterPro" id="IPR010645">
    <property type="entry name" value="MFS_4"/>
</dbReference>
<accession>A0A5D0MQK8</accession>
<feature type="transmembrane region" description="Helical" evidence="4">
    <location>
        <begin position="337"/>
        <end position="360"/>
    </location>
</feature>
<feature type="domain" description="Major facilitator superfamily (MFS) profile" evidence="5">
    <location>
        <begin position="15"/>
        <end position="391"/>
    </location>
</feature>
<feature type="transmembrane region" description="Helical" evidence="4">
    <location>
        <begin position="144"/>
        <end position="164"/>
    </location>
</feature>
<evidence type="ECO:0000256" key="2">
    <source>
        <dbReference type="ARBA" id="ARBA00022989"/>
    </source>
</evidence>
<keyword evidence="1 4" id="KW-0812">Transmembrane</keyword>
<dbReference type="PROSITE" id="PS50850">
    <property type="entry name" value="MFS"/>
    <property type="match status" value="1"/>
</dbReference>
<keyword evidence="2 4" id="KW-1133">Transmembrane helix</keyword>
<dbReference type="EMBL" id="VSIV01000059">
    <property type="protein sequence ID" value="TYB34435.1"/>
    <property type="molecule type" value="Genomic_DNA"/>
</dbReference>
<dbReference type="Pfam" id="PF06779">
    <property type="entry name" value="MFS_4"/>
    <property type="match status" value="1"/>
</dbReference>
<dbReference type="Proteomes" id="UP000323337">
    <property type="component" value="Unassembled WGS sequence"/>
</dbReference>
<feature type="transmembrane region" description="Helical" evidence="4">
    <location>
        <begin position="366"/>
        <end position="387"/>
    </location>
</feature>
<comment type="caution">
    <text evidence="6">The sequence shown here is derived from an EMBL/GenBank/DDBJ whole genome shotgun (WGS) entry which is preliminary data.</text>
</comment>
<sequence length="399" mass="43138">MILNNMTNYFKENMTATLGGMASLIVFMGFGRFAYTPIIPYMQAGVGMSDTLAGAIASSNYLGYLLGTFVFIFLNKMRYVLFVISLAAIAVSSSAMGFTSSPLLWHLLRFIAGFACAAGFILSTAMLFDYLAGKNAVRYMGWHYSGVGAGIAISGVIVPVFGLIGGWEGAWIMTGITSGIISIGAVFWIKSSPEYISKKNDSVTDSDEFKRKKEFWLLSIAYFMEGFGYVIIGTFMVAATQNYLGESGVSYIGWIVVGVFAAPSTVFWFYVSGKTGFPAALIYAYAVQLAGLILFVSLQNTVSVFIAAITFGGTFMGIVSMSVTFGKELWVERSTQAVAILTTFFSVGQIIGPFVAGFLSDVYNSFTYPLLLSCVALFTGLIFLMYLKKAGGGYAVCKY</sequence>
<dbReference type="GO" id="GO:0005886">
    <property type="term" value="C:plasma membrane"/>
    <property type="evidence" value="ECO:0007669"/>
    <property type="project" value="TreeGrafter"/>
</dbReference>
<feature type="transmembrane region" description="Helical" evidence="4">
    <location>
        <begin position="79"/>
        <end position="98"/>
    </location>
</feature>
<dbReference type="PANTHER" id="PTHR23537">
    <property type="match status" value="1"/>
</dbReference>
<dbReference type="GO" id="GO:0022857">
    <property type="term" value="F:transmembrane transporter activity"/>
    <property type="evidence" value="ECO:0007669"/>
    <property type="project" value="InterPro"/>
</dbReference>
<proteinExistence type="predicted"/>
<dbReference type="InterPro" id="IPR036259">
    <property type="entry name" value="MFS_trans_sf"/>
</dbReference>
<dbReference type="InterPro" id="IPR020846">
    <property type="entry name" value="MFS_dom"/>
</dbReference>
<feature type="transmembrane region" description="Helical" evidence="4">
    <location>
        <begin position="110"/>
        <end position="132"/>
    </location>
</feature>
<dbReference type="PANTHER" id="PTHR23537:SF1">
    <property type="entry name" value="SUGAR TRANSPORTER"/>
    <property type="match status" value="1"/>
</dbReference>
<reference evidence="6 7" key="1">
    <citation type="submission" date="2019-08" db="EMBL/GenBank/DDBJ databases">
        <title>Genomic characterization of a novel candidate phylum (ARYD3) from a high temperature, high salinity tertiary oil reservoir in north central Oklahoma, USA.</title>
        <authorList>
            <person name="Youssef N.H."/>
            <person name="Yadav A."/>
            <person name="Elshahed M.S."/>
        </authorList>
    </citation>
    <scope>NUCLEOTIDE SEQUENCE [LARGE SCALE GENOMIC DNA]</scope>
    <source>
        <strain evidence="6">ARYD1</strain>
    </source>
</reference>
<gene>
    <name evidence="6" type="ORF">FXF49_02390</name>
</gene>
<dbReference type="AlphaFoldDB" id="A0A5D0MQK8"/>
<evidence type="ECO:0000256" key="4">
    <source>
        <dbReference type="SAM" id="Phobius"/>
    </source>
</evidence>
<evidence type="ECO:0000256" key="1">
    <source>
        <dbReference type="ARBA" id="ARBA00022692"/>
    </source>
</evidence>
<dbReference type="Gene3D" id="1.20.1250.20">
    <property type="entry name" value="MFS general substrate transporter like domains"/>
    <property type="match status" value="2"/>
</dbReference>
<evidence type="ECO:0000313" key="7">
    <source>
        <dbReference type="Proteomes" id="UP000323337"/>
    </source>
</evidence>
<feature type="transmembrane region" description="Helical" evidence="4">
    <location>
        <begin position="16"/>
        <end position="35"/>
    </location>
</feature>
<feature type="transmembrane region" description="Helical" evidence="4">
    <location>
        <begin position="277"/>
        <end position="298"/>
    </location>
</feature>
<dbReference type="RefSeq" id="WP_303700317.1">
    <property type="nucleotide sequence ID" value="NZ_VSIV01000059.1"/>
</dbReference>
<name>A0A5D0MQK8_FLESI</name>
<protein>
    <submittedName>
        <fullName evidence="6">YbfB/YjiJ family MFS transporter</fullName>
    </submittedName>
</protein>
<keyword evidence="3 4" id="KW-0472">Membrane</keyword>
<evidence type="ECO:0000256" key="3">
    <source>
        <dbReference type="ARBA" id="ARBA00023136"/>
    </source>
</evidence>
<feature type="transmembrane region" description="Helical" evidence="4">
    <location>
        <begin position="251"/>
        <end position="270"/>
    </location>
</feature>
<dbReference type="SUPFAM" id="SSF103473">
    <property type="entry name" value="MFS general substrate transporter"/>
    <property type="match status" value="1"/>
</dbReference>
<feature type="transmembrane region" description="Helical" evidence="4">
    <location>
        <begin position="215"/>
        <end position="239"/>
    </location>
</feature>
<feature type="transmembrane region" description="Helical" evidence="4">
    <location>
        <begin position="170"/>
        <end position="189"/>
    </location>
</feature>
<evidence type="ECO:0000259" key="5">
    <source>
        <dbReference type="PROSITE" id="PS50850"/>
    </source>
</evidence>
<feature type="transmembrane region" description="Helical" evidence="4">
    <location>
        <begin position="55"/>
        <end position="74"/>
    </location>
</feature>
<feature type="transmembrane region" description="Helical" evidence="4">
    <location>
        <begin position="304"/>
        <end position="325"/>
    </location>
</feature>